<sequence>MKNIILTGLVVLLITSCSQPDKRYTQESAEIDSYRASLEAYENQDWRSLATYYHPDAVIINNVPESEGQNLAEILKTHKEDAAIFNSWRFLDDPETFEMVVTNDGETWVNYWGVWEGTLKANNRKYVIPTHSTAQFRDGKIVKELGYWDISKLVTDINAMEAAEAQALKATGGEAVMSQKP</sequence>
<accession>A0A5B7X1G2</accession>
<evidence type="ECO:0000313" key="3">
    <source>
        <dbReference type="Proteomes" id="UP000309016"/>
    </source>
</evidence>
<dbReference type="AlphaFoldDB" id="A0A5B7X1G2"/>
<dbReference type="Proteomes" id="UP000309016">
    <property type="component" value="Chromosome"/>
</dbReference>
<dbReference type="Gene3D" id="3.10.450.50">
    <property type="match status" value="1"/>
</dbReference>
<evidence type="ECO:0000313" key="2">
    <source>
        <dbReference type="EMBL" id="QCY69100.1"/>
    </source>
</evidence>
<dbReference type="SUPFAM" id="SSF54427">
    <property type="entry name" value="NTF2-like"/>
    <property type="match status" value="1"/>
</dbReference>
<reference evidence="2 3" key="1">
    <citation type="submission" date="2019-06" db="EMBL/GenBank/DDBJ databases">
        <title>Complete genome sequence of Antarcticibacterium flavum KCTC 52984T from an Antarctic marine sediment.</title>
        <authorList>
            <person name="Lee Y.M."/>
            <person name="Shin S.C."/>
        </authorList>
    </citation>
    <scope>NUCLEOTIDE SEQUENCE [LARGE SCALE GENOMIC DNA]</scope>
    <source>
        <strain evidence="2 3">KCTC 52984</strain>
    </source>
</reference>
<proteinExistence type="predicted"/>
<dbReference type="InterPro" id="IPR037401">
    <property type="entry name" value="SnoaL-like"/>
</dbReference>
<gene>
    <name evidence="2" type="ORF">FHG64_06595</name>
</gene>
<name>A0A5B7X1G2_9FLAO</name>
<dbReference type="OrthoDB" id="824753at2"/>
<dbReference type="RefSeq" id="WP_139065676.1">
    <property type="nucleotide sequence ID" value="NZ_CP040812.1"/>
</dbReference>
<protein>
    <submittedName>
        <fullName evidence="2">Nuclear transport factor 2 family protein</fullName>
    </submittedName>
</protein>
<organism evidence="2 3">
    <name type="scientific">Antarcticibacterium flavum</name>
    <dbReference type="NCBI Taxonomy" id="2058175"/>
    <lineage>
        <taxon>Bacteria</taxon>
        <taxon>Pseudomonadati</taxon>
        <taxon>Bacteroidota</taxon>
        <taxon>Flavobacteriia</taxon>
        <taxon>Flavobacteriales</taxon>
        <taxon>Flavobacteriaceae</taxon>
        <taxon>Antarcticibacterium</taxon>
    </lineage>
</organism>
<dbReference type="PROSITE" id="PS51257">
    <property type="entry name" value="PROKAR_LIPOPROTEIN"/>
    <property type="match status" value="1"/>
</dbReference>
<feature type="domain" description="SnoaL-like" evidence="1">
    <location>
        <begin position="35"/>
        <end position="143"/>
    </location>
</feature>
<dbReference type="Pfam" id="PF12680">
    <property type="entry name" value="SnoaL_2"/>
    <property type="match status" value="1"/>
</dbReference>
<evidence type="ECO:0000259" key="1">
    <source>
        <dbReference type="Pfam" id="PF12680"/>
    </source>
</evidence>
<dbReference type="InterPro" id="IPR032710">
    <property type="entry name" value="NTF2-like_dom_sf"/>
</dbReference>
<dbReference type="KEGG" id="afla:FHG64_06595"/>
<dbReference type="EMBL" id="CP040812">
    <property type="protein sequence ID" value="QCY69100.1"/>
    <property type="molecule type" value="Genomic_DNA"/>
</dbReference>
<keyword evidence="3" id="KW-1185">Reference proteome</keyword>